<accession>A0A6J2YSV6</accession>
<evidence type="ECO:0000256" key="1">
    <source>
        <dbReference type="SAM" id="SignalP"/>
    </source>
</evidence>
<organism evidence="2 3">
    <name type="scientific">Sitophilus oryzae</name>
    <name type="common">Rice weevil</name>
    <name type="synonym">Curculio oryzae</name>
    <dbReference type="NCBI Taxonomy" id="7048"/>
    <lineage>
        <taxon>Eukaryota</taxon>
        <taxon>Metazoa</taxon>
        <taxon>Ecdysozoa</taxon>
        <taxon>Arthropoda</taxon>
        <taxon>Hexapoda</taxon>
        <taxon>Insecta</taxon>
        <taxon>Pterygota</taxon>
        <taxon>Neoptera</taxon>
        <taxon>Endopterygota</taxon>
        <taxon>Coleoptera</taxon>
        <taxon>Polyphaga</taxon>
        <taxon>Cucujiformia</taxon>
        <taxon>Curculionidae</taxon>
        <taxon>Dryophthorinae</taxon>
        <taxon>Sitophilus</taxon>
    </lineage>
</organism>
<keyword evidence="2" id="KW-1185">Reference proteome</keyword>
<dbReference type="Proteomes" id="UP000504635">
    <property type="component" value="Unplaced"/>
</dbReference>
<dbReference type="InParanoid" id="A0A6J2YSV6"/>
<reference evidence="3" key="1">
    <citation type="submission" date="2025-08" db="UniProtKB">
        <authorList>
            <consortium name="RefSeq"/>
        </authorList>
    </citation>
    <scope>IDENTIFICATION</scope>
    <source>
        <tissue evidence="3">Gonads</tissue>
    </source>
</reference>
<dbReference type="GeneID" id="115890317"/>
<name>A0A6J2YSV6_SITOR</name>
<evidence type="ECO:0000313" key="2">
    <source>
        <dbReference type="Proteomes" id="UP000504635"/>
    </source>
</evidence>
<feature type="signal peptide" evidence="1">
    <location>
        <begin position="1"/>
        <end position="18"/>
    </location>
</feature>
<protein>
    <submittedName>
        <fullName evidence="3">Spidroin-2-like</fullName>
    </submittedName>
</protein>
<evidence type="ECO:0000313" key="3">
    <source>
        <dbReference type="RefSeq" id="XP_030766354.1"/>
    </source>
</evidence>
<dbReference type="RefSeq" id="XP_030766354.1">
    <property type="nucleotide sequence ID" value="XM_030910494.1"/>
</dbReference>
<gene>
    <name evidence="3" type="primary">LOC115890317</name>
</gene>
<sequence length="127" mass="12391">MNTLGLTIFCVAVAVANAGYYGGGAVISGPAGVIKASVAPGYVAPALGHAAAVVAPAVSAGYIAAGPAAPGYVAAGPGYVGGAVYGPGFYGAGYGYLAGSGHEGQYIPDYTEKLYDDGSYKPHLYGH</sequence>
<proteinExistence type="predicted"/>
<dbReference type="KEGG" id="soy:115890317"/>
<feature type="chain" id="PRO_5026893393" evidence="1">
    <location>
        <begin position="19"/>
        <end position="127"/>
    </location>
</feature>
<keyword evidence="1" id="KW-0732">Signal</keyword>
<dbReference type="AlphaFoldDB" id="A0A6J2YSV6"/>